<dbReference type="PANTHER" id="PTHR12649:SF11">
    <property type="entry name" value="PEPTIDYL-TRNA HYDROLASE 2, MITOCHONDRIAL"/>
    <property type="match status" value="1"/>
</dbReference>
<comment type="catalytic activity">
    <reaction evidence="4">
        <text>an N-acyl-L-alpha-aminoacyl-tRNA + H2O = an N-acyl-L-amino acid + a tRNA + H(+)</text>
        <dbReference type="Rhea" id="RHEA:54448"/>
        <dbReference type="Rhea" id="RHEA-COMP:10123"/>
        <dbReference type="Rhea" id="RHEA-COMP:13883"/>
        <dbReference type="ChEBI" id="CHEBI:15377"/>
        <dbReference type="ChEBI" id="CHEBI:15378"/>
        <dbReference type="ChEBI" id="CHEBI:59874"/>
        <dbReference type="ChEBI" id="CHEBI:78442"/>
        <dbReference type="ChEBI" id="CHEBI:138191"/>
        <dbReference type="EC" id="3.1.1.29"/>
    </reaction>
</comment>
<keyword evidence="6" id="KW-0812">Transmembrane</keyword>
<dbReference type="InterPro" id="IPR023476">
    <property type="entry name" value="Pep_tRNA_hydro_II_dom_sf"/>
</dbReference>
<name>A0AA39V6C4_9LECA</name>
<dbReference type="Gene3D" id="3.40.1490.10">
    <property type="entry name" value="Bit1"/>
    <property type="match status" value="1"/>
</dbReference>
<comment type="caution">
    <text evidence="7">The sequence shown here is derived from an EMBL/GenBank/DDBJ whole genome shotgun (WGS) entry which is preliminary data.</text>
</comment>
<keyword evidence="8" id="KW-1185">Reference proteome</keyword>
<evidence type="ECO:0000256" key="6">
    <source>
        <dbReference type="SAM" id="Phobius"/>
    </source>
</evidence>
<feature type="region of interest" description="Disordered" evidence="5">
    <location>
        <begin position="39"/>
        <end position="103"/>
    </location>
</feature>
<accession>A0AA39V6C4</accession>
<reference evidence="7" key="1">
    <citation type="submission" date="2023-03" db="EMBL/GenBank/DDBJ databases">
        <title>Complete genome of Cladonia borealis.</title>
        <authorList>
            <person name="Park H."/>
        </authorList>
    </citation>
    <scope>NUCLEOTIDE SEQUENCE</scope>
    <source>
        <strain evidence="7">ANT050790</strain>
    </source>
</reference>
<dbReference type="InterPro" id="IPR002833">
    <property type="entry name" value="PTH2"/>
</dbReference>
<evidence type="ECO:0000313" key="8">
    <source>
        <dbReference type="Proteomes" id="UP001166286"/>
    </source>
</evidence>
<keyword evidence="6" id="KW-1133">Transmembrane helix</keyword>
<protein>
    <recommendedName>
        <fullName evidence="1">peptidyl-tRNA hydrolase</fullName>
        <ecNumber evidence="1">3.1.1.29</ecNumber>
    </recommendedName>
</protein>
<evidence type="ECO:0000256" key="1">
    <source>
        <dbReference type="ARBA" id="ARBA00013260"/>
    </source>
</evidence>
<dbReference type="AlphaFoldDB" id="A0AA39V6C4"/>
<evidence type="ECO:0000256" key="5">
    <source>
        <dbReference type="SAM" id="MobiDB-lite"/>
    </source>
</evidence>
<feature type="compositionally biased region" description="Low complexity" evidence="5">
    <location>
        <begin position="39"/>
        <end position="51"/>
    </location>
</feature>
<comment type="similarity">
    <text evidence="3">Belongs to the PTH2 family.</text>
</comment>
<evidence type="ECO:0000313" key="7">
    <source>
        <dbReference type="EMBL" id="KAK0513914.1"/>
    </source>
</evidence>
<dbReference type="SUPFAM" id="SSF102462">
    <property type="entry name" value="Peptidyl-tRNA hydrolase II"/>
    <property type="match status" value="1"/>
</dbReference>
<feature type="compositionally biased region" description="Acidic residues" evidence="5">
    <location>
        <begin position="84"/>
        <end position="99"/>
    </location>
</feature>
<dbReference type="Proteomes" id="UP001166286">
    <property type="component" value="Unassembled WGS sequence"/>
</dbReference>
<feature type="transmembrane region" description="Helical" evidence="6">
    <location>
        <begin position="15"/>
        <end position="39"/>
    </location>
</feature>
<dbReference type="EMBL" id="JAFEKC020000006">
    <property type="protein sequence ID" value="KAK0513914.1"/>
    <property type="molecule type" value="Genomic_DNA"/>
</dbReference>
<dbReference type="GO" id="GO:0004045">
    <property type="term" value="F:peptidyl-tRNA hydrolase activity"/>
    <property type="evidence" value="ECO:0007669"/>
    <property type="project" value="UniProtKB-EC"/>
</dbReference>
<evidence type="ECO:0000256" key="3">
    <source>
        <dbReference type="ARBA" id="ARBA00038050"/>
    </source>
</evidence>
<proteinExistence type="inferred from homology"/>
<evidence type="ECO:0000256" key="4">
    <source>
        <dbReference type="ARBA" id="ARBA00048707"/>
    </source>
</evidence>
<sequence>MTSTPDRLPPSTTSYVVATAILAVSIGYFIGQASSLGLFSSPKSKSSSKKSWPNSYDVTIHPDSSDEELMTHLRSNGKKRVKDTEDEESEDEELGQEQEGELKTFEGNREECKLVLVVRTDLGMGKGKIAAQCSHATLACYKYFLSHAPTSPLLKRWEQLGQAKIALQVPSEEDMQMLQAQAISLGLCAQVIHDAGRTQIASGSATVLGVGPGPKSVIDKVTGHLKLL</sequence>
<evidence type="ECO:0000256" key="2">
    <source>
        <dbReference type="ARBA" id="ARBA00022801"/>
    </source>
</evidence>
<dbReference type="GO" id="GO:0005829">
    <property type="term" value="C:cytosol"/>
    <property type="evidence" value="ECO:0007669"/>
    <property type="project" value="TreeGrafter"/>
</dbReference>
<dbReference type="Pfam" id="PF01981">
    <property type="entry name" value="PTH2"/>
    <property type="match status" value="1"/>
</dbReference>
<dbReference type="CDD" id="cd02430">
    <property type="entry name" value="PTH2"/>
    <property type="match status" value="1"/>
</dbReference>
<keyword evidence="6" id="KW-0472">Membrane</keyword>
<dbReference type="NCBIfam" id="TIGR00283">
    <property type="entry name" value="arch_pth2"/>
    <property type="match status" value="1"/>
</dbReference>
<dbReference type="FunFam" id="3.40.1490.10:FF:000001">
    <property type="entry name" value="Peptidyl-tRNA hydrolase 2"/>
    <property type="match status" value="1"/>
</dbReference>
<gene>
    <name evidence="7" type="ORF">JMJ35_003636</name>
</gene>
<keyword evidence="2" id="KW-0378">Hydrolase</keyword>
<organism evidence="7 8">
    <name type="scientific">Cladonia borealis</name>
    <dbReference type="NCBI Taxonomy" id="184061"/>
    <lineage>
        <taxon>Eukaryota</taxon>
        <taxon>Fungi</taxon>
        <taxon>Dikarya</taxon>
        <taxon>Ascomycota</taxon>
        <taxon>Pezizomycotina</taxon>
        <taxon>Lecanoromycetes</taxon>
        <taxon>OSLEUM clade</taxon>
        <taxon>Lecanoromycetidae</taxon>
        <taxon>Lecanorales</taxon>
        <taxon>Lecanorineae</taxon>
        <taxon>Cladoniaceae</taxon>
        <taxon>Cladonia</taxon>
    </lineage>
</organism>
<dbReference type="PANTHER" id="PTHR12649">
    <property type="entry name" value="PEPTIDYL-TRNA HYDROLASE 2"/>
    <property type="match status" value="1"/>
</dbReference>
<dbReference type="EC" id="3.1.1.29" evidence="1"/>